<evidence type="ECO:0000256" key="1">
    <source>
        <dbReference type="SAM" id="Phobius"/>
    </source>
</evidence>
<organism evidence="2 3">
    <name type="scientific">Gilliamella apis</name>
    <dbReference type="NCBI Taxonomy" id="1970738"/>
    <lineage>
        <taxon>Bacteria</taxon>
        <taxon>Pseudomonadati</taxon>
        <taxon>Pseudomonadota</taxon>
        <taxon>Gammaproteobacteria</taxon>
        <taxon>Orbales</taxon>
        <taxon>Orbaceae</taxon>
        <taxon>Gilliamella</taxon>
    </lineage>
</organism>
<dbReference type="PANTHER" id="PTHR35335:SF1">
    <property type="entry name" value="UPF0716 PROTEIN FXSA"/>
    <property type="match status" value="1"/>
</dbReference>
<accession>A0A242NS49</accession>
<comment type="caution">
    <text evidence="2">The sequence shown here is derived from an EMBL/GenBank/DDBJ whole genome shotgun (WGS) entry which is preliminary data.</text>
</comment>
<dbReference type="NCBIfam" id="NF008528">
    <property type="entry name" value="PRK11463.1-2"/>
    <property type="match status" value="1"/>
</dbReference>
<dbReference type="Proteomes" id="UP000194968">
    <property type="component" value="Unassembled WGS sequence"/>
</dbReference>
<sequence>MRIIGFIIFFIYVYCEISFFIAVSNSVGVLLALIGIIATSIIGFSLIKKQGLKNLSLMQQKIANQQSPKEEIINSVSLLFAGFFLFIPGFLTDILGGILLIPYVQEYIVRFIVKKLPTKVYSFSSSRNVQVNNDVIEGEFERKDDE</sequence>
<keyword evidence="1" id="KW-1133">Transmembrane helix</keyword>
<dbReference type="OrthoDB" id="9792788at2"/>
<feature type="transmembrane region" description="Helical" evidence="1">
    <location>
        <begin position="78"/>
        <end position="104"/>
    </location>
</feature>
<dbReference type="GO" id="GO:0016020">
    <property type="term" value="C:membrane"/>
    <property type="evidence" value="ECO:0007669"/>
    <property type="project" value="InterPro"/>
</dbReference>
<evidence type="ECO:0008006" key="4">
    <source>
        <dbReference type="Google" id="ProtNLM"/>
    </source>
</evidence>
<dbReference type="RefSeq" id="WP_086321084.1">
    <property type="nucleotide sequence ID" value="NZ_NASK01000103.1"/>
</dbReference>
<keyword evidence="1" id="KW-0812">Transmembrane</keyword>
<dbReference type="EMBL" id="NASK01000103">
    <property type="protein sequence ID" value="OTQ48326.1"/>
    <property type="molecule type" value="Genomic_DNA"/>
</dbReference>
<proteinExistence type="predicted"/>
<evidence type="ECO:0000313" key="2">
    <source>
        <dbReference type="EMBL" id="OTQ48326.1"/>
    </source>
</evidence>
<dbReference type="InterPro" id="IPR007313">
    <property type="entry name" value="FxsA"/>
</dbReference>
<feature type="transmembrane region" description="Helical" evidence="1">
    <location>
        <begin position="5"/>
        <end position="23"/>
    </location>
</feature>
<dbReference type="Pfam" id="PF04186">
    <property type="entry name" value="FxsA"/>
    <property type="match status" value="1"/>
</dbReference>
<keyword evidence="1" id="KW-0472">Membrane</keyword>
<name>A0A242NS49_9GAMM</name>
<dbReference type="PANTHER" id="PTHR35335">
    <property type="entry name" value="UPF0716 PROTEIN FXSA"/>
    <property type="match status" value="1"/>
</dbReference>
<gene>
    <name evidence="2" type="ORF">B6D06_10605</name>
</gene>
<dbReference type="AlphaFoldDB" id="A0A242NS49"/>
<reference evidence="2 3" key="1">
    <citation type="submission" date="2017-03" db="EMBL/GenBank/DDBJ databases">
        <title>Comparative genomics of honeybee gut symbionts reveal geographically distinct and subgroup specific antibiotic resistance.</title>
        <authorList>
            <person name="Ludvigsen J."/>
            <person name="Porcellato D."/>
            <person name="Labee-Lund T.M."/>
            <person name="Amdam G.V."/>
            <person name="Rudi K."/>
        </authorList>
    </citation>
    <scope>NUCLEOTIDE SEQUENCE [LARGE SCALE GENOMIC DNA]</scope>
    <source>
        <strain evidence="2 3">A-4-12</strain>
    </source>
</reference>
<evidence type="ECO:0000313" key="3">
    <source>
        <dbReference type="Proteomes" id="UP000194968"/>
    </source>
</evidence>
<feature type="transmembrane region" description="Helical" evidence="1">
    <location>
        <begin position="29"/>
        <end position="47"/>
    </location>
</feature>
<protein>
    <recommendedName>
        <fullName evidence="4">Membrane protein FxsA</fullName>
    </recommendedName>
</protein>